<keyword evidence="5" id="KW-0418">Kinase</keyword>
<dbReference type="Proteomes" id="UP001318860">
    <property type="component" value="Unassembled WGS sequence"/>
</dbReference>
<dbReference type="Gene3D" id="1.10.238.10">
    <property type="entry name" value="EF-hand"/>
    <property type="match status" value="4"/>
</dbReference>
<dbReference type="InterPro" id="IPR011009">
    <property type="entry name" value="Kinase-like_dom_sf"/>
</dbReference>
<evidence type="ECO:0000256" key="1">
    <source>
        <dbReference type="ARBA" id="ARBA00005354"/>
    </source>
</evidence>
<dbReference type="SMART" id="SM00220">
    <property type="entry name" value="S_TKc"/>
    <property type="match status" value="1"/>
</dbReference>
<dbReference type="SUPFAM" id="SSF56112">
    <property type="entry name" value="Protein kinase-like (PK-like)"/>
    <property type="match status" value="1"/>
</dbReference>
<evidence type="ECO:0000256" key="2">
    <source>
        <dbReference type="ARBA" id="ARBA00022527"/>
    </source>
</evidence>
<feature type="domain" description="Protein kinase" evidence="10">
    <location>
        <begin position="139"/>
        <end position="365"/>
    </location>
</feature>
<protein>
    <recommendedName>
        <fullName evidence="14">Calcium-dependent protein kinase</fullName>
    </recommendedName>
</protein>
<dbReference type="PROSITE" id="PS50011">
    <property type="entry name" value="PROTEIN_KINASE_DOM"/>
    <property type="match status" value="1"/>
</dbReference>
<dbReference type="InterPro" id="IPR011992">
    <property type="entry name" value="EF-hand-dom_pair"/>
</dbReference>
<feature type="compositionally biased region" description="Basic and acidic residues" evidence="9">
    <location>
        <begin position="78"/>
        <end position="89"/>
    </location>
</feature>
<organism evidence="12 13">
    <name type="scientific">Rehmannia glutinosa</name>
    <name type="common">Chinese foxglove</name>
    <dbReference type="NCBI Taxonomy" id="99300"/>
    <lineage>
        <taxon>Eukaryota</taxon>
        <taxon>Viridiplantae</taxon>
        <taxon>Streptophyta</taxon>
        <taxon>Embryophyta</taxon>
        <taxon>Tracheophyta</taxon>
        <taxon>Spermatophyta</taxon>
        <taxon>Magnoliopsida</taxon>
        <taxon>eudicotyledons</taxon>
        <taxon>Gunneridae</taxon>
        <taxon>Pentapetalae</taxon>
        <taxon>asterids</taxon>
        <taxon>lamiids</taxon>
        <taxon>Lamiales</taxon>
        <taxon>Orobanchaceae</taxon>
        <taxon>Rehmannieae</taxon>
        <taxon>Rehmannia</taxon>
    </lineage>
</organism>
<keyword evidence="13" id="KW-1185">Reference proteome</keyword>
<feature type="compositionally biased region" description="Polar residues" evidence="9">
    <location>
        <begin position="52"/>
        <end position="72"/>
    </location>
</feature>
<dbReference type="PROSITE" id="PS00107">
    <property type="entry name" value="PROTEIN_KINASE_ATP"/>
    <property type="match status" value="1"/>
</dbReference>
<feature type="domain" description="EF-hand" evidence="11">
    <location>
        <begin position="460"/>
        <end position="495"/>
    </location>
</feature>
<evidence type="ECO:0000259" key="10">
    <source>
        <dbReference type="PROSITE" id="PS50011"/>
    </source>
</evidence>
<evidence type="ECO:0000256" key="8">
    <source>
        <dbReference type="PROSITE-ProRule" id="PRU10141"/>
    </source>
</evidence>
<proteinExistence type="inferred from homology"/>
<dbReference type="Gene3D" id="1.10.510.10">
    <property type="entry name" value="Transferase(Phosphotransferase) domain 1"/>
    <property type="match status" value="1"/>
</dbReference>
<dbReference type="SUPFAM" id="SSF47473">
    <property type="entry name" value="EF-hand"/>
    <property type="match status" value="1"/>
</dbReference>
<evidence type="ECO:0000256" key="9">
    <source>
        <dbReference type="SAM" id="MobiDB-lite"/>
    </source>
</evidence>
<keyword evidence="7 8" id="KW-0067">ATP-binding</keyword>
<dbReference type="PROSITE" id="PS00108">
    <property type="entry name" value="PROTEIN_KINASE_ST"/>
    <property type="match status" value="1"/>
</dbReference>
<dbReference type="EMBL" id="JABTTQ020002042">
    <property type="protein sequence ID" value="KAK6126511.1"/>
    <property type="molecule type" value="Genomic_DNA"/>
</dbReference>
<reference evidence="12 13" key="1">
    <citation type="journal article" date="2021" name="Comput. Struct. Biotechnol. J.">
        <title>De novo genome assembly of the potent medicinal plant Rehmannia glutinosa using nanopore technology.</title>
        <authorList>
            <person name="Ma L."/>
            <person name="Dong C."/>
            <person name="Song C."/>
            <person name="Wang X."/>
            <person name="Zheng X."/>
            <person name="Niu Y."/>
            <person name="Chen S."/>
            <person name="Feng W."/>
        </authorList>
    </citation>
    <scope>NUCLEOTIDE SEQUENCE [LARGE SCALE GENOMIC DNA]</scope>
    <source>
        <strain evidence="12">DH-2019</strain>
    </source>
</reference>
<feature type="binding site" evidence="8">
    <location>
        <position position="172"/>
    </location>
    <ligand>
        <name>ATP</name>
        <dbReference type="ChEBI" id="CHEBI:30616"/>
    </ligand>
</feature>
<evidence type="ECO:0000259" key="11">
    <source>
        <dbReference type="PROSITE" id="PS50222"/>
    </source>
</evidence>
<dbReference type="Gene3D" id="3.30.200.20">
    <property type="entry name" value="Phosphorylase Kinase, domain 1"/>
    <property type="match status" value="1"/>
</dbReference>
<dbReference type="CDD" id="cd05117">
    <property type="entry name" value="STKc_CAMK"/>
    <property type="match status" value="1"/>
</dbReference>
<evidence type="ECO:0000256" key="7">
    <source>
        <dbReference type="ARBA" id="ARBA00022840"/>
    </source>
</evidence>
<dbReference type="PROSITE" id="PS50222">
    <property type="entry name" value="EF_HAND_2"/>
    <property type="match status" value="3"/>
</dbReference>
<feature type="compositionally biased region" description="Low complexity" evidence="9">
    <location>
        <begin position="90"/>
        <end position="103"/>
    </location>
</feature>
<keyword evidence="4 8" id="KW-0547">Nucleotide-binding</keyword>
<dbReference type="InterPro" id="IPR008271">
    <property type="entry name" value="Ser/Thr_kinase_AS"/>
</dbReference>
<evidence type="ECO:0000256" key="4">
    <source>
        <dbReference type="ARBA" id="ARBA00022741"/>
    </source>
</evidence>
<gene>
    <name evidence="12" type="ORF">DH2020_039745</name>
</gene>
<evidence type="ECO:0000313" key="12">
    <source>
        <dbReference type="EMBL" id="KAK6126511.1"/>
    </source>
</evidence>
<dbReference type="Pfam" id="PF13499">
    <property type="entry name" value="EF-hand_7"/>
    <property type="match status" value="1"/>
</dbReference>
<dbReference type="PROSITE" id="PS00018">
    <property type="entry name" value="EF_HAND_1"/>
    <property type="match status" value="3"/>
</dbReference>
<evidence type="ECO:0000256" key="6">
    <source>
        <dbReference type="ARBA" id="ARBA00022837"/>
    </source>
</evidence>
<feature type="region of interest" description="Disordered" evidence="9">
    <location>
        <begin position="26"/>
        <end position="116"/>
    </location>
</feature>
<comment type="caution">
    <text evidence="12">The sequence shown here is derived from an EMBL/GenBank/DDBJ whole genome shotgun (WGS) entry which is preliminary data.</text>
</comment>
<dbReference type="SMART" id="SM00054">
    <property type="entry name" value="EFh"/>
    <property type="match status" value="3"/>
</dbReference>
<dbReference type="PANTHER" id="PTHR24349">
    <property type="entry name" value="SERINE/THREONINE-PROTEIN KINASE"/>
    <property type="match status" value="1"/>
</dbReference>
<feature type="compositionally biased region" description="Basic and acidic residues" evidence="9">
    <location>
        <begin position="37"/>
        <end position="51"/>
    </location>
</feature>
<dbReference type="CDD" id="cd00051">
    <property type="entry name" value="EFh"/>
    <property type="match status" value="2"/>
</dbReference>
<sequence length="536" mass="59659">MGNTCVGPNLGSRGFLQSVTAAVWKTRPPETLPAPNQDHETSISNNKKDSSTDSGNKVSVSSRSDNVQSTAPTPIKIAGDEAKPSKPEENNNNTNNASNSNPAEGAKQNKPGHIKRVSSVGLRVESVLQRKTENLKDIYSLGRKLGQGQFGTTYYCLEKATNKEFACKTIAKRKLTTEEDVEDVRREIQIMHHLAGHPNVISIVGAYEDAISVHVVMELCSACHSLGVMHRDLKPENFLFVDEEEDSPLKTIDFGLSVFFKPGETFSDVVGSPYYVAPEVLRKHYGQECDVWSAGVIIYILLCGVPPFWDETEQGIFEQVLKGELDFVSEPWRVYLKVQKISSEECLCEIPKRLTAHQVLCHPWVQVGGVAPDKPLDSAVLTRLKQFSAMNRLKKIAIRVIAESLSEEEIAGLKEMFKMIDVDNSGYITLEELKKADVDNSGTIDYGEFVAAMLHLNKVHKEDHMYAAFSYFDKDGSGFITRDELQQACAQFGLEDVHLDEIIQEADQDNDGRIDYNEFVAMMEDTGFGRKGLRTV</sequence>
<keyword evidence="2" id="KW-0723">Serine/threonine-protein kinase</keyword>
<evidence type="ECO:0000313" key="13">
    <source>
        <dbReference type="Proteomes" id="UP001318860"/>
    </source>
</evidence>
<evidence type="ECO:0008006" key="14">
    <source>
        <dbReference type="Google" id="ProtNLM"/>
    </source>
</evidence>
<dbReference type="InterPro" id="IPR017441">
    <property type="entry name" value="Protein_kinase_ATP_BS"/>
</dbReference>
<dbReference type="InterPro" id="IPR000719">
    <property type="entry name" value="Prot_kinase_dom"/>
</dbReference>
<dbReference type="Pfam" id="PF00036">
    <property type="entry name" value="EF-hand_1"/>
    <property type="match status" value="1"/>
</dbReference>
<feature type="domain" description="EF-hand" evidence="11">
    <location>
        <begin position="408"/>
        <end position="443"/>
    </location>
</feature>
<evidence type="ECO:0000256" key="3">
    <source>
        <dbReference type="ARBA" id="ARBA00022679"/>
    </source>
</evidence>
<evidence type="ECO:0000256" key="5">
    <source>
        <dbReference type="ARBA" id="ARBA00022777"/>
    </source>
</evidence>
<feature type="domain" description="EF-hand" evidence="11">
    <location>
        <begin position="498"/>
        <end position="529"/>
    </location>
</feature>
<dbReference type="InterPro" id="IPR018247">
    <property type="entry name" value="EF_Hand_1_Ca_BS"/>
</dbReference>
<keyword evidence="6" id="KW-0106">Calcium</keyword>
<dbReference type="InterPro" id="IPR002048">
    <property type="entry name" value="EF_hand_dom"/>
</dbReference>
<dbReference type="Pfam" id="PF00069">
    <property type="entry name" value="Pkinase"/>
    <property type="match status" value="2"/>
</dbReference>
<comment type="similarity">
    <text evidence="1">Belongs to the protein kinase superfamily. CAMK Ser/Thr protein kinase family. CaMK subfamily.</text>
</comment>
<name>A0ABR0UW68_REHGL</name>
<accession>A0ABR0UW68</accession>
<dbReference type="InterPro" id="IPR050205">
    <property type="entry name" value="CDPK_Ser/Thr_kinases"/>
</dbReference>
<keyword evidence="3" id="KW-0808">Transferase</keyword>